<evidence type="ECO:0000256" key="5">
    <source>
        <dbReference type="ARBA" id="ARBA00022801"/>
    </source>
</evidence>
<dbReference type="Proteomes" id="UP001595885">
    <property type="component" value="Unassembled WGS sequence"/>
</dbReference>
<dbReference type="InterPro" id="IPR042089">
    <property type="entry name" value="Peptidase_M13_dom_2"/>
</dbReference>
<dbReference type="PANTHER" id="PTHR11733:SF167">
    <property type="entry name" value="FI17812P1-RELATED"/>
    <property type="match status" value="1"/>
</dbReference>
<evidence type="ECO:0000256" key="1">
    <source>
        <dbReference type="ARBA" id="ARBA00001947"/>
    </source>
</evidence>
<gene>
    <name evidence="10" type="ORF">ACFO3U_00910</name>
</gene>
<evidence type="ECO:0000256" key="6">
    <source>
        <dbReference type="ARBA" id="ARBA00022833"/>
    </source>
</evidence>
<evidence type="ECO:0000256" key="7">
    <source>
        <dbReference type="ARBA" id="ARBA00023049"/>
    </source>
</evidence>
<feature type="domain" description="Peptidase M13 N-terminal" evidence="9">
    <location>
        <begin position="50"/>
        <end position="431"/>
    </location>
</feature>
<dbReference type="RefSeq" id="WP_379737533.1">
    <property type="nucleotide sequence ID" value="NZ_JBHSGW010000001.1"/>
</dbReference>
<evidence type="ECO:0000313" key="10">
    <source>
        <dbReference type="EMBL" id="MFC4738546.1"/>
    </source>
</evidence>
<keyword evidence="11" id="KW-1185">Reference proteome</keyword>
<keyword evidence="4" id="KW-0479">Metal-binding</keyword>
<proteinExistence type="inferred from homology"/>
<dbReference type="EMBL" id="JBHSGW010000001">
    <property type="protein sequence ID" value="MFC4738546.1"/>
    <property type="molecule type" value="Genomic_DNA"/>
</dbReference>
<dbReference type="Gene3D" id="3.40.390.10">
    <property type="entry name" value="Collagenase (Catalytic Domain)"/>
    <property type="match status" value="1"/>
</dbReference>
<dbReference type="PANTHER" id="PTHR11733">
    <property type="entry name" value="ZINC METALLOPROTEASE FAMILY M13 NEPRILYSIN-RELATED"/>
    <property type="match status" value="1"/>
</dbReference>
<keyword evidence="5" id="KW-0378">Hydrolase</keyword>
<evidence type="ECO:0000256" key="4">
    <source>
        <dbReference type="ARBA" id="ARBA00022723"/>
    </source>
</evidence>
<evidence type="ECO:0000259" key="8">
    <source>
        <dbReference type="Pfam" id="PF01431"/>
    </source>
</evidence>
<feature type="domain" description="Peptidase M13 C-terminal" evidence="8">
    <location>
        <begin position="487"/>
        <end position="689"/>
    </location>
</feature>
<dbReference type="PROSITE" id="PS51885">
    <property type="entry name" value="NEPRILYSIN"/>
    <property type="match status" value="1"/>
</dbReference>
<evidence type="ECO:0000313" key="11">
    <source>
        <dbReference type="Proteomes" id="UP001595885"/>
    </source>
</evidence>
<dbReference type="PRINTS" id="PR00786">
    <property type="entry name" value="NEPRILYSIN"/>
</dbReference>
<protein>
    <submittedName>
        <fullName evidence="10">M13 family metallopeptidase</fullName>
    </submittedName>
</protein>
<comment type="caution">
    <text evidence="10">The sequence shown here is derived from an EMBL/GenBank/DDBJ whole genome shotgun (WGS) entry which is preliminary data.</text>
</comment>
<dbReference type="InterPro" id="IPR008753">
    <property type="entry name" value="Peptidase_M13_N"/>
</dbReference>
<evidence type="ECO:0000259" key="9">
    <source>
        <dbReference type="Pfam" id="PF05649"/>
    </source>
</evidence>
<keyword evidence="7" id="KW-0482">Metalloprotease</keyword>
<dbReference type="InterPro" id="IPR000718">
    <property type="entry name" value="Peptidase_M13"/>
</dbReference>
<name>A0ABV9P078_9FLAO</name>
<dbReference type="CDD" id="cd08662">
    <property type="entry name" value="M13"/>
    <property type="match status" value="1"/>
</dbReference>
<dbReference type="Pfam" id="PF05649">
    <property type="entry name" value="Peptidase_M13_N"/>
    <property type="match status" value="1"/>
</dbReference>
<accession>A0ABV9P078</accession>
<dbReference type="InterPro" id="IPR018497">
    <property type="entry name" value="Peptidase_M13_C"/>
</dbReference>
<reference evidence="11" key="1">
    <citation type="journal article" date="2019" name="Int. J. Syst. Evol. Microbiol.">
        <title>The Global Catalogue of Microorganisms (GCM) 10K type strain sequencing project: providing services to taxonomists for standard genome sequencing and annotation.</title>
        <authorList>
            <consortium name="The Broad Institute Genomics Platform"/>
            <consortium name="The Broad Institute Genome Sequencing Center for Infectious Disease"/>
            <person name="Wu L."/>
            <person name="Ma J."/>
        </authorList>
    </citation>
    <scope>NUCLEOTIDE SEQUENCE [LARGE SCALE GENOMIC DNA]</scope>
    <source>
        <strain evidence="11">CCUG 50349</strain>
    </source>
</reference>
<sequence>MNNKILKGSISFLFLTAAFYSCKTSKETSVKKEENPIGINTSLMDKTVKPSDDFFRFVNGKWIDNTEIPSDRTRWGSFDELRKNTDEDVMAILKEAINDKTIDPNSDQAKAINLYKSILDTVTRDKQGIEPLKPYLAKIEAVKSAKDVASLITEMEKDGNGVGFFGTYVGTDAKDSKRNVLYVGTGSLGLPDRDYYVSDAPDNVEKRAKYEEHVARMLQFIGEDETKAKSSAKAILELETKMSTATLDRVERRDRRKTYNPMTVAELQKIVPTVNWDSYFKEIGIGKLDSVVVSQPKYLETLQTVFNENKVNDWKEYMKWTLLRQSSGALSTEIGDANWDFYGKTLTGAVKQRPAEERALATVNGTLGEALGKLYVEKKFPAEAKAKAEAMIANVMKAYENRIDRLPWMTKPTKEKAKEKLNKLTVKIGYPDKWKDYSALQIDSPEKGGTYFSNMKNASKWRNDENIKKLNKPVDKTEWGMSPQTVNAYFNPSNNEIVFPAAILQPPFYDYRADEAVNYGGIGAVIGHEISHGFDDSGSRYNSDGNLVNWWSDEDLAQFTGLGGALADQYSNLQPLPGIYVDGKFTLGENIGDLGGVNAAYDGLQIYLKENGNPGLIDGFTPEQRFFISWSTIWRSKMRDEAIKNQVKTDPHSPGMYRAYVPLQNVDAFYNSFDIKEGDGMYIAPENRVKIW</sequence>
<dbReference type="PROSITE" id="PS51257">
    <property type="entry name" value="PROKAR_LIPOPROTEIN"/>
    <property type="match status" value="1"/>
</dbReference>
<comment type="similarity">
    <text evidence="2">Belongs to the peptidase M13 family.</text>
</comment>
<keyword evidence="6" id="KW-0862">Zinc</keyword>
<organism evidence="10 11">
    <name type="scientific">Flavobacterium ponti</name>
    <dbReference type="NCBI Taxonomy" id="665133"/>
    <lineage>
        <taxon>Bacteria</taxon>
        <taxon>Pseudomonadati</taxon>
        <taxon>Bacteroidota</taxon>
        <taxon>Flavobacteriia</taxon>
        <taxon>Flavobacteriales</taxon>
        <taxon>Flavobacteriaceae</taxon>
        <taxon>Flavobacterium</taxon>
    </lineage>
</organism>
<dbReference type="SUPFAM" id="SSF55486">
    <property type="entry name" value="Metalloproteases ('zincins'), catalytic domain"/>
    <property type="match status" value="1"/>
</dbReference>
<comment type="cofactor">
    <cofactor evidence="1">
        <name>Zn(2+)</name>
        <dbReference type="ChEBI" id="CHEBI:29105"/>
    </cofactor>
</comment>
<dbReference type="Pfam" id="PF01431">
    <property type="entry name" value="Peptidase_M13"/>
    <property type="match status" value="1"/>
</dbReference>
<evidence type="ECO:0000256" key="3">
    <source>
        <dbReference type="ARBA" id="ARBA00022670"/>
    </source>
</evidence>
<evidence type="ECO:0000256" key="2">
    <source>
        <dbReference type="ARBA" id="ARBA00007357"/>
    </source>
</evidence>
<dbReference type="InterPro" id="IPR024079">
    <property type="entry name" value="MetalloPept_cat_dom_sf"/>
</dbReference>
<dbReference type="Gene3D" id="1.10.1380.10">
    <property type="entry name" value="Neutral endopeptidase , domain2"/>
    <property type="match status" value="1"/>
</dbReference>
<keyword evidence="3" id="KW-0645">Protease</keyword>